<proteinExistence type="predicted"/>
<protein>
    <submittedName>
        <fullName evidence="1">Uncharacterized protein</fullName>
    </submittedName>
</protein>
<dbReference type="Proteomes" id="UP000016930">
    <property type="component" value="Unassembled WGS sequence"/>
</dbReference>
<dbReference type="AlphaFoldDB" id="M2QG99"/>
<gene>
    <name evidence="1" type="ORF">CERSUDRAFT_89530</name>
</gene>
<dbReference type="EMBL" id="KB445825">
    <property type="protein sequence ID" value="EMD31050.1"/>
    <property type="molecule type" value="Genomic_DNA"/>
</dbReference>
<keyword evidence="2" id="KW-1185">Reference proteome</keyword>
<evidence type="ECO:0000313" key="2">
    <source>
        <dbReference type="Proteomes" id="UP000016930"/>
    </source>
</evidence>
<name>M2QG99_CERS8</name>
<reference evidence="1 2" key="1">
    <citation type="journal article" date="2012" name="Proc. Natl. Acad. Sci. U.S.A.">
        <title>Comparative genomics of Ceriporiopsis subvermispora and Phanerochaete chrysosporium provide insight into selective ligninolysis.</title>
        <authorList>
            <person name="Fernandez-Fueyo E."/>
            <person name="Ruiz-Duenas F.J."/>
            <person name="Ferreira P."/>
            <person name="Floudas D."/>
            <person name="Hibbett D.S."/>
            <person name="Canessa P."/>
            <person name="Larrondo L.F."/>
            <person name="James T.Y."/>
            <person name="Seelenfreund D."/>
            <person name="Lobos S."/>
            <person name="Polanco R."/>
            <person name="Tello M."/>
            <person name="Honda Y."/>
            <person name="Watanabe T."/>
            <person name="Watanabe T."/>
            <person name="Ryu J.S."/>
            <person name="Kubicek C.P."/>
            <person name="Schmoll M."/>
            <person name="Gaskell J."/>
            <person name="Hammel K.E."/>
            <person name="St John F.J."/>
            <person name="Vanden Wymelenberg A."/>
            <person name="Sabat G."/>
            <person name="Splinter BonDurant S."/>
            <person name="Syed K."/>
            <person name="Yadav J.S."/>
            <person name="Doddapaneni H."/>
            <person name="Subramanian V."/>
            <person name="Lavin J.L."/>
            <person name="Oguiza J.A."/>
            <person name="Perez G."/>
            <person name="Pisabarro A.G."/>
            <person name="Ramirez L."/>
            <person name="Santoyo F."/>
            <person name="Master E."/>
            <person name="Coutinho P.M."/>
            <person name="Henrissat B."/>
            <person name="Lombard V."/>
            <person name="Magnuson J.K."/>
            <person name="Kuees U."/>
            <person name="Hori C."/>
            <person name="Igarashi K."/>
            <person name="Samejima M."/>
            <person name="Held B.W."/>
            <person name="Barry K.W."/>
            <person name="LaButti K.M."/>
            <person name="Lapidus A."/>
            <person name="Lindquist E.A."/>
            <person name="Lucas S.M."/>
            <person name="Riley R."/>
            <person name="Salamov A.A."/>
            <person name="Hoffmeister D."/>
            <person name="Schwenk D."/>
            <person name="Hadar Y."/>
            <person name="Yarden O."/>
            <person name="de Vries R.P."/>
            <person name="Wiebenga A."/>
            <person name="Stenlid J."/>
            <person name="Eastwood D."/>
            <person name="Grigoriev I.V."/>
            <person name="Berka R.M."/>
            <person name="Blanchette R.A."/>
            <person name="Kersten P."/>
            <person name="Martinez A.T."/>
            <person name="Vicuna R."/>
            <person name="Cullen D."/>
        </authorList>
    </citation>
    <scope>NUCLEOTIDE SEQUENCE [LARGE SCALE GENOMIC DNA]</scope>
    <source>
        <strain evidence="1 2">B</strain>
    </source>
</reference>
<accession>M2QG99</accession>
<organism evidence="1 2">
    <name type="scientific">Ceriporiopsis subvermispora (strain B)</name>
    <name type="common">White-rot fungus</name>
    <name type="synonym">Gelatoporia subvermispora</name>
    <dbReference type="NCBI Taxonomy" id="914234"/>
    <lineage>
        <taxon>Eukaryota</taxon>
        <taxon>Fungi</taxon>
        <taxon>Dikarya</taxon>
        <taxon>Basidiomycota</taxon>
        <taxon>Agaricomycotina</taxon>
        <taxon>Agaricomycetes</taxon>
        <taxon>Polyporales</taxon>
        <taxon>Gelatoporiaceae</taxon>
        <taxon>Gelatoporia</taxon>
    </lineage>
</organism>
<evidence type="ECO:0000313" key="1">
    <source>
        <dbReference type="EMBL" id="EMD31050.1"/>
    </source>
</evidence>
<sequence length="53" mass="6123">MQTSPTICCDKPQPLLEIEEVELQSMWYMPVPYRVGPIRSLRDVSPLSVEFGR</sequence>
<dbReference type="HOGENOM" id="CLU_3068494_0_0_1"/>